<gene>
    <name evidence="1" type="ORF">HDF15_005172</name>
</gene>
<proteinExistence type="predicted"/>
<reference evidence="1 2" key="1">
    <citation type="submission" date="2020-08" db="EMBL/GenBank/DDBJ databases">
        <title>Genomic Encyclopedia of Type Strains, Phase IV (KMG-V): Genome sequencing to study the core and pangenomes of soil and plant-associated prokaryotes.</title>
        <authorList>
            <person name="Whitman W."/>
        </authorList>
    </citation>
    <scope>NUCLEOTIDE SEQUENCE [LARGE SCALE GENOMIC DNA]</scope>
    <source>
        <strain evidence="1 2">X5P3</strain>
    </source>
</reference>
<name>A0A7W7ZV73_9BACT</name>
<protein>
    <submittedName>
        <fullName evidence="1">Uncharacterized protein</fullName>
    </submittedName>
</protein>
<organism evidence="1 2">
    <name type="scientific">Granulicella mallensis</name>
    <dbReference type="NCBI Taxonomy" id="940614"/>
    <lineage>
        <taxon>Bacteria</taxon>
        <taxon>Pseudomonadati</taxon>
        <taxon>Acidobacteriota</taxon>
        <taxon>Terriglobia</taxon>
        <taxon>Terriglobales</taxon>
        <taxon>Acidobacteriaceae</taxon>
        <taxon>Granulicella</taxon>
    </lineage>
</organism>
<feature type="non-terminal residue" evidence="1">
    <location>
        <position position="67"/>
    </location>
</feature>
<accession>A0A7W7ZV73</accession>
<comment type="caution">
    <text evidence="1">The sequence shown here is derived from an EMBL/GenBank/DDBJ whole genome shotgun (WGS) entry which is preliminary data.</text>
</comment>
<sequence>MGDHTVCIGATEKASPAIGTGSPPPALCKIRGSFAYGSDGMKSGVPSWYVLEAQIIHPEEDTPCRPT</sequence>
<evidence type="ECO:0000313" key="1">
    <source>
        <dbReference type="EMBL" id="MBB5066787.1"/>
    </source>
</evidence>
<evidence type="ECO:0000313" key="2">
    <source>
        <dbReference type="Proteomes" id="UP000584867"/>
    </source>
</evidence>
<dbReference type="Proteomes" id="UP000584867">
    <property type="component" value="Unassembled WGS sequence"/>
</dbReference>
<dbReference type="AlphaFoldDB" id="A0A7W7ZV73"/>
<dbReference type="EMBL" id="JACHIO010000036">
    <property type="protein sequence ID" value="MBB5066787.1"/>
    <property type="molecule type" value="Genomic_DNA"/>
</dbReference>